<evidence type="ECO:0000313" key="2">
    <source>
        <dbReference type="EMBL" id="QDL91414.1"/>
    </source>
</evidence>
<dbReference type="Gene3D" id="3.90.550.10">
    <property type="entry name" value="Spore Coat Polysaccharide Biosynthesis Protein SpsA, Chain A"/>
    <property type="match status" value="1"/>
</dbReference>
<dbReference type="KEGG" id="ppru:FDP22_06220"/>
<dbReference type="Pfam" id="PF00535">
    <property type="entry name" value="Glycos_transf_2"/>
    <property type="match status" value="1"/>
</dbReference>
<dbReference type="SUPFAM" id="SSF53448">
    <property type="entry name" value="Nucleotide-diphospho-sugar transferases"/>
    <property type="match status" value="1"/>
</dbReference>
<dbReference type="OrthoDB" id="9790710at2"/>
<name>A0A5B8FVL9_9RHOB</name>
<evidence type="ECO:0000259" key="1">
    <source>
        <dbReference type="Pfam" id="PF00535"/>
    </source>
</evidence>
<dbReference type="InterPro" id="IPR029044">
    <property type="entry name" value="Nucleotide-diphossugar_trans"/>
</dbReference>
<proteinExistence type="predicted"/>
<keyword evidence="2" id="KW-0808">Transferase</keyword>
<accession>A0A5B8FVL9</accession>
<reference evidence="2 3" key="1">
    <citation type="submission" date="2019-06" db="EMBL/GenBank/DDBJ databases">
        <title>Genome sequence of Rhodobacteraceae bacterium D4M1.</title>
        <authorList>
            <person name="Cao J."/>
        </authorList>
    </citation>
    <scope>NUCLEOTIDE SEQUENCE [LARGE SCALE GENOMIC DNA]</scope>
    <source>
        <strain evidence="2 3">D4M1</strain>
    </source>
</reference>
<dbReference type="InterPro" id="IPR001173">
    <property type="entry name" value="Glyco_trans_2-like"/>
</dbReference>
<dbReference type="CDD" id="cd00761">
    <property type="entry name" value="Glyco_tranf_GTA_type"/>
    <property type="match status" value="1"/>
</dbReference>
<keyword evidence="3" id="KW-1185">Reference proteome</keyword>
<sequence length="747" mass="84104">MSDAARRPVKMRRSPMETLSRLLQPRSARNRPGLPADARATAVLNLHREGLLLAPTLRSIAIAKDLAREEGGEIEVLAVIDRPDALTLSVLERYPGVVDRVEEVDLGDLGAARAWGIRRASHDWVFLHDGDDLFSSNWYRAFFRQLRAGNIDPRAVYHTHVFARFGDLLDIRTTIDSEDPRFHPLFLVSEWYYSNKLVVNRGLFDEFPLPHNSARTGIGNEDWNWSAHTLHAGIRHSYIPETICFYRVKPARISLGLTPGMMQDASPLFDPQNILEMTRERGSRNPPLRGFSPLSAMKAEPISSEPPLPGWFWQEVTLQGALESMITEFNTMPVAERRLWLPNLNYNVVSATEYMMLGLDRRPKVFIFATMERMRAADMIVELLLEGARDLDGGAYQPVLIVDEGDHVFSEARLAATYGAKLISVRLMQEHYRLGEWYFRRMMMRPLMQFMNSIVIDTGSSIFGDVFGEFHRTILENQKQVMFLYTETGTDPMAPTLAALAENARLWRRHANRPVPVRIHPSALPLFTDDHLWQPHFLDARSTAALASVTSSRFAGLVRDGSIDLAALLAGNPAPALREEGVPEAHPAARWFQVDTRISGEIEISTLRVRDAELHLYRSRDAWISPSWFAVAGKALIENDELEIFSPHITIGRSREGRYHCTMYDYSKADLAFATMYDQSLGGGRIPVVAMTRAPLEDAGLDTAGALARHLYRMVRSGAGISIVQDSVAIARYGDPYGEQENADAEL</sequence>
<dbReference type="Proteomes" id="UP000305888">
    <property type="component" value="Chromosome"/>
</dbReference>
<organism evidence="2 3">
    <name type="scientific">Paroceanicella profunda</name>
    <dbReference type="NCBI Taxonomy" id="2579971"/>
    <lineage>
        <taxon>Bacteria</taxon>
        <taxon>Pseudomonadati</taxon>
        <taxon>Pseudomonadota</taxon>
        <taxon>Alphaproteobacteria</taxon>
        <taxon>Rhodobacterales</taxon>
        <taxon>Paracoccaceae</taxon>
        <taxon>Paroceanicella</taxon>
    </lineage>
</organism>
<dbReference type="GO" id="GO:0016740">
    <property type="term" value="F:transferase activity"/>
    <property type="evidence" value="ECO:0007669"/>
    <property type="project" value="UniProtKB-KW"/>
</dbReference>
<dbReference type="AlphaFoldDB" id="A0A5B8FVL9"/>
<protein>
    <submittedName>
        <fullName evidence="2">Glycosyltransferase family 2 protein</fullName>
    </submittedName>
</protein>
<gene>
    <name evidence="2" type="ORF">FDP22_06220</name>
</gene>
<dbReference type="EMBL" id="CP040818">
    <property type="protein sequence ID" value="QDL91414.1"/>
    <property type="molecule type" value="Genomic_DNA"/>
</dbReference>
<feature type="domain" description="Glycosyltransferase 2-like" evidence="1">
    <location>
        <begin position="53"/>
        <end position="149"/>
    </location>
</feature>
<evidence type="ECO:0000313" key="3">
    <source>
        <dbReference type="Proteomes" id="UP000305888"/>
    </source>
</evidence>